<proteinExistence type="predicted"/>
<keyword evidence="2" id="KW-1185">Reference proteome</keyword>
<organism evidence="1 2">
    <name type="scientific">Racocetra persica</name>
    <dbReference type="NCBI Taxonomy" id="160502"/>
    <lineage>
        <taxon>Eukaryota</taxon>
        <taxon>Fungi</taxon>
        <taxon>Fungi incertae sedis</taxon>
        <taxon>Mucoromycota</taxon>
        <taxon>Glomeromycotina</taxon>
        <taxon>Glomeromycetes</taxon>
        <taxon>Diversisporales</taxon>
        <taxon>Gigasporaceae</taxon>
        <taxon>Racocetra</taxon>
    </lineage>
</organism>
<dbReference type="EMBL" id="CAJVQC010058334">
    <property type="protein sequence ID" value="CAG8798578.1"/>
    <property type="molecule type" value="Genomic_DNA"/>
</dbReference>
<evidence type="ECO:0000313" key="1">
    <source>
        <dbReference type="EMBL" id="CAG8798578.1"/>
    </source>
</evidence>
<dbReference type="Proteomes" id="UP000789920">
    <property type="component" value="Unassembled WGS sequence"/>
</dbReference>
<comment type="caution">
    <text evidence="1">The sequence shown here is derived from an EMBL/GenBank/DDBJ whole genome shotgun (WGS) entry which is preliminary data.</text>
</comment>
<protein>
    <submittedName>
        <fullName evidence="1">380_t:CDS:1</fullName>
    </submittedName>
</protein>
<feature type="non-terminal residue" evidence="1">
    <location>
        <position position="1"/>
    </location>
</feature>
<gene>
    <name evidence="1" type="ORF">RPERSI_LOCUS20549</name>
</gene>
<accession>A0ACA9RLF5</accession>
<sequence>VWNEHHLFGHEFQWIIALFGMVAMNIINCQLFSQLWNADWGRDVIGMERRKIQ</sequence>
<name>A0ACA9RLF5_9GLOM</name>
<evidence type="ECO:0000313" key="2">
    <source>
        <dbReference type="Proteomes" id="UP000789920"/>
    </source>
</evidence>
<reference evidence="1" key="1">
    <citation type="submission" date="2021-06" db="EMBL/GenBank/DDBJ databases">
        <authorList>
            <person name="Kallberg Y."/>
            <person name="Tangrot J."/>
            <person name="Rosling A."/>
        </authorList>
    </citation>
    <scope>NUCLEOTIDE SEQUENCE</scope>
    <source>
        <strain evidence="1">MA461A</strain>
    </source>
</reference>